<comment type="caution">
    <text evidence="3">The sequence shown here is derived from an EMBL/GenBank/DDBJ whole genome shotgun (WGS) entry which is preliminary data.</text>
</comment>
<dbReference type="InterPro" id="IPR035940">
    <property type="entry name" value="CAP_sf"/>
</dbReference>
<dbReference type="AlphaFoldDB" id="A0A1Y2CF89"/>
<dbReference type="CDD" id="cd00118">
    <property type="entry name" value="LysM"/>
    <property type="match status" value="1"/>
</dbReference>
<feature type="chain" id="PRO_5013276986" description="LysM domain-containing protein" evidence="2">
    <location>
        <begin position="19"/>
        <end position="341"/>
    </location>
</feature>
<organism evidence="3 4">
    <name type="scientific">Rhizoclosmatium globosum</name>
    <dbReference type="NCBI Taxonomy" id="329046"/>
    <lineage>
        <taxon>Eukaryota</taxon>
        <taxon>Fungi</taxon>
        <taxon>Fungi incertae sedis</taxon>
        <taxon>Chytridiomycota</taxon>
        <taxon>Chytridiomycota incertae sedis</taxon>
        <taxon>Chytridiomycetes</taxon>
        <taxon>Chytridiales</taxon>
        <taxon>Chytriomycetaceae</taxon>
        <taxon>Rhizoclosmatium</taxon>
    </lineage>
</organism>
<dbReference type="SUPFAM" id="SSF55797">
    <property type="entry name" value="PR-1-like"/>
    <property type="match status" value="1"/>
</dbReference>
<dbReference type="InterPro" id="IPR018392">
    <property type="entry name" value="LysM"/>
</dbReference>
<evidence type="ECO:0000313" key="4">
    <source>
        <dbReference type="Proteomes" id="UP000193642"/>
    </source>
</evidence>
<feature type="compositionally biased region" description="Pro residues" evidence="1">
    <location>
        <begin position="174"/>
        <end position="185"/>
    </location>
</feature>
<gene>
    <name evidence="3" type="ORF">BCR33DRAFT_716352</name>
</gene>
<dbReference type="EMBL" id="MCGO01000019">
    <property type="protein sequence ID" value="ORY45721.1"/>
    <property type="molecule type" value="Genomic_DNA"/>
</dbReference>
<accession>A0A1Y2CF89</accession>
<evidence type="ECO:0000256" key="1">
    <source>
        <dbReference type="SAM" id="MobiDB-lite"/>
    </source>
</evidence>
<evidence type="ECO:0008006" key="5">
    <source>
        <dbReference type="Google" id="ProtNLM"/>
    </source>
</evidence>
<dbReference type="Proteomes" id="UP000193642">
    <property type="component" value="Unassembled WGS sequence"/>
</dbReference>
<evidence type="ECO:0000256" key="2">
    <source>
        <dbReference type="SAM" id="SignalP"/>
    </source>
</evidence>
<name>A0A1Y2CF89_9FUNG</name>
<feature type="signal peptide" evidence="2">
    <location>
        <begin position="1"/>
        <end position="18"/>
    </location>
</feature>
<reference evidence="3 4" key="1">
    <citation type="submission" date="2016-07" db="EMBL/GenBank/DDBJ databases">
        <title>Pervasive Adenine N6-methylation of Active Genes in Fungi.</title>
        <authorList>
            <consortium name="DOE Joint Genome Institute"/>
            <person name="Mondo S.J."/>
            <person name="Dannebaum R.O."/>
            <person name="Kuo R.C."/>
            <person name="Labutti K."/>
            <person name="Haridas S."/>
            <person name="Kuo A."/>
            <person name="Salamov A."/>
            <person name="Ahrendt S.R."/>
            <person name="Lipzen A."/>
            <person name="Sullivan W."/>
            <person name="Andreopoulos W.B."/>
            <person name="Clum A."/>
            <person name="Lindquist E."/>
            <person name="Daum C."/>
            <person name="Ramamoorthy G.K."/>
            <person name="Gryganskyi A."/>
            <person name="Culley D."/>
            <person name="Magnuson J.K."/>
            <person name="James T.Y."/>
            <person name="O'Malley M.A."/>
            <person name="Stajich J.E."/>
            <person name="Spatafora J.W."/>
            <person name="Visel A."/>
            <person name="Grigoriev I.V."/>
        </authorList>
    </citation>
    <scope>NUCLEOTIDE SEQUENCE [LARGE SCALE GENOMIC DNA]</scope>
    <source>
        <strain evidence="3 4">JEL800</strain>
    </source>
</reference>
<proteinExistence type="predicted"/>
<feature type="region of interest" description="Disordered" evidence="1">
    <location>
        <begin position="152"/>
        <end position="186"/>
    </location>
</feature>
<evidence type="ECO:0000313" key="3">
    <source>
        <dbReference type="EMBL" id="ORY45721.1"/>
    </source>
</evidence>
<dbReference type="InterPro" id="IPR036779">
    <property type="entry name" value="LysM_dom_sf"/>
</dbReference>
<protein>
    <recommendedName>
        <fullName evidence="5">LysM domain-containing protein</fullName>
    </recommendedName>
</protein>
<dbReference type="OrthoDB" id="337038at2759"/>
<feature type="compositionally biased region" description="Low complexity" evidence="1">
    <location>
        <begin position="153"/>
        <end position="173"/>
    </location>
</feature>
<sequence length="341" mass="36050">MWIDTAAVLALAASTVSAKNIGAKVRGHWGRGMTNHTASCDHTYQVVEKETCAQIATQLNMLYKDFIAINKGHPYVDCSDSRNNVWPPVVDDSGNAFNGTTMAKIILPGAGSSNMPTWNGTMPARKNATTSIVTKSITTAINATSAVGVDGITPTADPTAPTTAADALPTTDAAPPPAPPAPVTPPGTGFPCSIYDGSCMQRSTFDAPPNYRGMDPSIECTALTNYARQLYNPGVWDLVWDNAMVEYAYRAAVFSATYQCSHCHTESGPGYSWGQNLYLSMCSCSDAYFGWVTNEAAGQDPANPDAGHFTNIVGLAVPYQTIACAAAQINGMCSLVCDYGL</sequence>
<dbReference type="Gene3D" id="3.40.33.10">
    <property type="entry name" value="CAP"/>
    <property type="match status" value="1"/>
</dbReference>
<keyword evidence="2" id="KW-0732">Signal</keyword>
<keyword evidence="4" id="KW-1185">Reference proteome</keyword>
<dbReference type="Gene3D" id="3.10.350.10">
    <property type="entry name" value="LysM domain"/>
    <property type="match status" value="1"/>
</dbReference>